<accession>A0AAN8Q544</accession>
<gene>
    <name evidence="1" type="ORF">J4Q44_G00378090</name>
</gene>
<dbReference type="Proteomes" id="UP001356427">
    <property type="component" value="Unassembled WGS sequence"/>
</dbReference>
<keyword evidence="2" id="KW-1185">Reference proteome</keyword>
<protein>
    <submittedName>
        <fullName evidence="1">Uncharacterized protein</fullName>
    </submittedName>
</protein>
<evidence type="ECO:0000313" key="2">
    <source>
        <dbReference type="Proteomes" id="UP001356427"/>
    </source>
</evidence>
<sequence>MVVTVDYMWFGVLAVLYGSRPEKSKVQTIPGQLNVTIECMPPDFSSKKRSGVCVHFRDSDEEGVAPLKWATPGSLC</sequence>
<dbReference type="EMBL" id="JAGTTL010000039">
    <property type="protein sequence ID" value="KAK6292024.1"/>
    <property type="molecule type" value="Genomic_DNA"/>
</dbReference>
<comment type="caution">
    <text evidence="1">The sequence shown here is derived from an EMBL/GenBank/DDBJ whole genome shotgun (WGS) entry which is preliminary data.</text>
</comment>
<reference evidence="1 2" key="1">
    <citation type="submission" date="2021-04" db="EMBL/GenBank/DDBJ databases">
        <authorList>
            <person name="De Guttry C."/>
            <person name="Zahm M."/>
            <person name="Klopp C."/>
            <person name="Cabau C."/>
            <person name="Louis A."/>
            <person name="Berthelot C."/>
            <person name="Parey E."/>
            <person name="Roest Crollius H."/>
            <person name="Montfort J."/>
            <person name="Robinson-Rechavi M."/>
            <person name="Bucao C."/>
            <person name="Bouchez O."/>
            <person name="Gislard M."/>
            <person name="Lluch J."/>
            <person name="Milhes M."/>
            <person name="Lampietro C."/>
            <person name="Lopez Roques C."/>
            <person name="Donnadieu C."/>
            <person name="Braasch I."/>
            <person name="Desvignes T."/>
            <person name="Postlethwait J."/>
            <person name="Bobe J."/>
            <person name="Wedekind C."/>
            <person name="Guiguen Y."/>
        </authorList>
    </citation>
    <scope>NUCLEOTIDE SEQUENCE [LARGE SCALE GENOMIC DNA]</scope>
    <source>
        <strain evidence="1">Cs_M1</strain>
        <tissue evidence="1">Blood</tissue>
    </source>
</reference>
<organism evidence="1 2">
    <name type="scientific">Coregonus suidteri</name>
    <dbReference type="NCBI Taxonomy" id="861788"/>
    <lineage>
        <taxon>Eukaryota</taxon>
        <taxon>Metazoa</taxon>
        <taxon>Chordata</taxon>
        <taxon>Craniata</taxon>
        <taxon>Vertebrata</taxon>
        <taxon>Euteleostomi</taxon>
        <taxon>Actinopterygii</taxon>
        <taxon>Neopterygii</taxon>
        <taxon>Teleostei</taxon>
        <taxon>Protacanthopterygii</taxon>
        <taxon>Salmoniformes</taxon>
        <taxon>Salmonidae</taxon>
        <taxon>Coregoninae</taxon>
        <taxon>Coregonus</taxon>
    </lineage>
</organism>
<dbReference type="AlphaFoldDB" id="A0AAN8Q544"/>
<name>A0AAN8Q544_9TELE</name>
<proteinExistence type="predicted"/>
<evidence type="ECO:0000313" key="1">
    <source>
        <dbReference type="EMBL" id="KAK6292024.1"/>
    </source>
</evidence>